<keyword evidence="5" id="KW-1133">Transmembrane helix</keyword>
<keyword evidence="5" id="KW-0472">Membrane</keyword>
<dbReference type="PRINTS" id="PR00260">
    <property type="entry name" value="CHEMTRNSDUCR"/>
</dbReference>
<dbReference type="PANTHER" id="PTHR43531">
    <property type="entry name" value="PROTEIN ICFG"/>
    <property type="match status" value="1"/>
</dbReference>
<evidence type="ECO:0000259" key="7">
    <source>
        <dbReference type="PROSITE" id="PS50885"/>
    </source>
</evidence>
<feature type="transmembrane region" description="Helical" evidence="5">
    <location>
        <begin position="198"/>
        <end position="217"/>
    </location>
</feature>
<keyword evidence="3" id="KW-0807">Transducer</keyword>
<dbReference type="InterPro" id="IPR051310">
    <property type="entry name" value="MCP_chemotaxis"/>
</dbReference>
<feature type="domain" description="HAMP" evidence="7">
    <location>
        <begin position="218"/>
        <end position="270"/>
    </location>
</feature>
<dbReference type="SMART" id="SM00283">
    <property type="entry name" value="MA"/>
    <property type="match status" value="1"/>
</dbReference>
<evidence type="ECO:0000256" key="1">
    <source>
        <dbReference type="ARBA" id="ARBA00022500"/>
    </source>
</evidence>
<organism evidence="8 9">
    <name type="scientific">Aminipila luticellarii</name>
    <dbReference type="NCBI Taxonomy" id="2507160"/>
    <lineage>
        <taxon>Bacteria</taxon>
        <taxon>Bacillati</taxon>
        <taxon>Bacillota</taxon>
        <taxon>Clostridia</taxon>
        <taxon>Peptostreptococcales</taxon>
        <taxon>Anaerovoracaceae</taxon>
        <taxon>Aminipila</taxon>
    </lineage>
</organism>
<gene>
    <name evidence="8" type="ORF">EQM06_05860</name>
</gene>
<dbReference type="Pfam" id="PF17201">
    <property type="entry name" value="Cache_3-Cache_2"/>
    <property type="match status" value="1"/>
</dbReference>
<dbReference type="Pfam" id="PF18947">
    <property type="entry name" value="HAMP_2"/>
    <property type="match status" value="1"/>
</dbReference>
<feature type="region of interest" description="Disordered" evidence="4">
    <location>
        <begin position="369"/>
        <end position="390"/>
    </location>
</feature>
<dbReference type="AlphaFoldDB" id="A0A410PV47"/>
<dbReference type="GO" id="GO:0004888">
    <property type="term" value="F:transmembrane signaling receptor activity"/>
    <property type="evidence" value="ECO:0007669"/>
    <property type="project" value="InterPro"/>
</dbReference>
<dbReference type="Pfam" id="PF00672">
    <property type="entry name" value="HAMP"/>
    <property type="match status" value="1"/>
</dbReference>
<feature type="domain" description="Methyl-accepting transducer" evidence="6">
    <location>
        <begin position="323"/>
        <end position="552"/>
    </location>
</feature>
<evidence type="ECO:0000313" key="9">
    <source>
        <dbReference type="Proteomes" id="UP000287601"/>
    </source>
</evidence>
<dbReference type="InterPro" id="IPR004090">
    <property type="entry name" value="Chemotax_Me-accpt_rcpt"/>
</dbReference>
<evidence type="ECO:0000256" key="3">
    <source>
        <dbReference type="PROSITE-ProRule" id="PRU00284"/>
    </source>
</evidence>
<comment type="similarity">
    <text evidence="2">Belongs to the methyl-accepting chemotaxis (MCP) protein family.</text>
</comment>
<evidence type="ECO:0000313" key="8">
    <source>
        <dbReference type="EMBL" id="QAT42793.1"/>
    </source>
</evidence>
<dbReference type="InterPro" id="IPR033462">
    <property type="entry name" value="Cache_3-Cache_2"/>
</dbReference>
<evidence type="ECO:0000256" key="2">
    <source>
        <dbReference type="ARBA" id="ARBA00029447"/>
    </source>
</evidence>
<dbReference type="GO" id="GO:0007165">
    <property type="term" value="P:signal transduction"/>
    <property type="evidence" value="ECO:0007669"/>
    <property type="project" value="UniProtKB-KW"/>
</dbReference>
<dbReference type="CDD" id="cd06225">
    <property type="entry name" value="HAMP"/>
    <property type="match status" value="1"/>
</dbReference>
<keyword evidence="9" id="KW-1185">Reference proteome</keyword>
<dbReference type="SMART" id="SM00304">
    <property type="entry name" value="HAMP"/>
    <property type="match status" value="1"/>
</dbReference>
<dbReference type="OrthoDB" id="9814363at2"/>
<dbReference type="SUPFAM" id="SSF103190">
    <property type="entry name" value="Sensory domain-like"/>
    <property type="match status" value="1"/>
</dbReference>
<name>A0A410PV47_9FIRM</name>
<dbReference type="KEGG" id="amij:EQM06_05860"/>
<feature type="compositionally biased region" description="Basic and acidic residues" evidence="4">
    <location>
        <begin position="369"/>
        <end position="381"/>
    </location>
</feature>
<dbReference type="Gene3D" id="6.10.340.10">
    <property type="match status" value="1"/>
</dbReference>
<keyword evidence="1" id="KW-0145">Chemotaxis</keyword>
<dbReference type="InterPro" id="IPR004089">
    <property type="entry name" value="MCPsignal_dom"/>
</dbReference>
<dbReference type="PROSITE" id="PS50111">
    <property type="entry name" value="CHEMOTAXIS_TRANSDUC_2"/>
    <property type="match status" value="1"/>
</dbReference>
<sequence length="572" mass="61702">MKSLKGKLILFVLILVIGASLLTVSIGLLRSFKVTEDIIQTQIEHQLTGDNNMLKLYMEEQFGSVHLSSSGKLVDREGKPVDGRYEYIDKLAENMNVVATIFVKDGDEYKRVLTTITDEKGGRVVGTALDAKGEAYKALSEGNSYFGQAEILNKSYMTGYTPIYDSSKKVIGIYFVGVPMESINLILDQGIQATIRSVAVSILLILLAAATVIYFVASSIVKPIQKITRGAQQIADGNFDVSLSVHSKDEVGQLAKSFNLTIDRLVNYQGYIDEVSDSLLNISKGDLTVQLQKEYLGQFEKLKINMQSLLENLSMTLGQINKLADEVANGSEQIADGAQALSQGATEQASSVEELSATLSEISGHIEKSAENAKAAHEKAGKAGQELESSNEQMRNMVEAMNQITLKSSEISKIIRIIEDIAFQTNILALNAAVEAARAGSAGKGFAVVADEVRNLAGKSAEAAKNTTALIEETLEAVQNGSAISTRTALSMEESSRVTSEAVGLIDKIANASKEQADSIAQINLGVEQISMVVQNNAATAEESAAASEELSRQAQILKGYIENFKLRHENI</sequence>
<reference evidence="8 9" key="1">
    <citation type="submission" date="2019-01" db="EMBL/GenBank/DDBJ databases">
        <title>Draft genomes of a novel of Aminipila strains.</title>
        <authorList>
            <person name="Ma S."/>
        </authorList>
    </citation>
    <scope>NUCLEOTIDE SEQUENCE [LARGE SCALE GENOMIC DNA]</scope>
    <source>
        <strain evidence="9">JN-39</strain>
    </source>
</reference>
<dbReference type="SUPFAM" id="SSF58104">
    <property type="entry name" value="Methyl-accepting chemotaxis protein (MCP) signaling domain"/>
    <property type="match status" value="1"/>
</dbReference>
<evidence type="ECO:0000256" key="4">
    <source>
        <dbReference type="SAM" id="MobiDB-lite"/>
    </source>
</evidence>
<dbReference type="PANTHER" id="PTHR43531:SF11">
    <property type="entry name" value="METHYL-ACCEPTING CHEMOTAXIS PROTEIN 3"/>
    <property type="match status" value="1"/>
</dbReference>
<dbReference type="InterPro" id="IPR003660">
    <property type="entry name" value="HAMP_dom"/>
</dbReference>
<dbReference type="Pfam" id="PF00015">
    <property type="entry name" value="MCPsignal"/>
    <property type="match status" value="1"/>
</dbReference>
<dbReference type="Gene3D" id="1.10.287.950">
    <property type="entry name" value="Methyl-accepting chemotaxis protein"/>
    <property type="match status" value="1"/>
</dbReference>
<dbReference type="GO" id="GO:0006935">
    <property type="term" value="P:chemotaxis"/>
    <property type="evidence" value="ECO:0007669"/>
    <property type="project" value="UniProtKB-KW"/>
</dbReference>
<dbReference type="PROSITE" id="PS50885">
    <property type="entry name" value="HAMP"/>
    <property type="match status" value="1"/>
</dbReference>
<accession>A0A410PV47</accession>
<evidence type="ECO:0000256" key="5">
    <source>
        <dbReference type="SAM" id="Phobius"/>
    </source>
</evidence>
<evidence type="ECO:0000259" key="6">
    <source>
        <dbReference type="PROSITE" id="PS50111"/>
    </source>
</evidence>
<dbReference type="EMBL" id="CP035281">
    <property type="protein sequence ID" value="QAT42793.1"/>
    <property type="molecule type" value="Genomic_DNA"/>
</dbReference>
<dbReference type="Proteomes" id="UP000287601">
    <property type="component" value="Chromosome"/>
</dbReference>
<keyword evidence="5" id="KW-0812">Transmembrane</keyword>
<dbReference type="InterPro" id="IPR029151">
    <property type="entry name" value="Sensor-like_sf"/>
</dbReference>
<protein>
    <submittedName>
        <fullName evidence="8">Methyl-accepting chemotaxis protein</fullName>
    </submittedName>
</protein>
<dbReference type="RefSeq" id="WP_128745442.1">
    <property type="nucleotide sequence ID" value="NZ_CP035281.1"/>
</dbReference>
<dbReference type="CDD" id="cd11386">
    <property type="entry name" value="MCP_signal"/>
    <property type="match status" value="1"/>
</dbReference>
<proteinExistence type="inferred from homology"/>
<dbReference type="GO" id="GO:0005886">
    <property type="term" value="C:plasma membrane"/>
    <property type="evidence" value="ECO:0007669"/>
    <property type="project" value="TreeGrafter"/>
</dbReference>